<keyword evidence="3" id="KW-1185">Reference proteome</keyword>
<dbReference type="EMBL" id="KZ824282">
    <property type="protein sequence ID" value="RAL12586.1"/>
    <property type="molecule type" value="Genomic_DNA"/>
</dbReference>
<accession>A0A395HYH6</accession>
<dbReference type="OrthoDB" id="10496896at2759"/>
<evidence type="ECO:0000256" key="1">
    <source>
        <dbReference type="SAM" id="MobiDB-lite"/>
    </source>
</evidence>
<feature type="compositionally biased region" description="Basic and acidic residues" evidence="1">
    <location>
        <begin position="192"/>
        <end position="202"/>
    </location>
</feature>
<protein>
    <submittedName>
        <fullName evidence="2">Uncharacterized protein</fullName>
    </submittedName>
</protein>
<name>A0A395HYH6_ASPHC</name>
<dbReference type="VEuPathDB" id="FungiDB:BO97DRAFT_51027"/>
<feature type="compositionally biased region" description="Basic residues" evidence="1">
    <location>
        <begin position="73"/>
        <end position="84"/>
    </location>
</feature>
<reference evidence="2 3" key="1">
    <citation type="submission" date="2018-02" db="EMBL/GenBank/DDBJ databases">
        <title>The genomes of Aspergillus section Nigri reveals drivers in fungal speciation.</title>
        <authorList>
            <consortium name="DOE Joint Genome Institute"/>
            <person name="Vesth T.C."/>
            <person name="Nybo J."/>
            <person name="Theobald S."/>
            <person name="Brandl J."/>
            <person name="Frisvad J.C."/>
            <person name="Nielsen K.F."/>
            <person name="Lyhne E.K."/>
            <person name="Kogle M.E."/>
            <person name="Kuo A."/>
            <person name="Riley R."/>
            <person name="Clum A."/>
            <person name="Nolan M."/>
            <person name="Lipzen A."/>
            <person name="Salamov A."/>
            <person name="Henrissat B."/>
            <person name="Wiebenga A."/>
            <person name="De vries R.P."/>
            <person name="Grigoriev I.V."/>
            <person name="Mortensen U.H."/>
            <person name="Andersen M.R."/>
            <person name="Baker S.E."/>
        </authorList>
    </citation>
    <scope>NUCLEOTIDE SEQUENCE [LARGE SCALE GENOMIC DNA]</scope>
    <source>
        <strain evidence="2 3">CBS 101889</strain>
    </source>
</reference>
<proteinExistence type="predicted"/>
<sequence length="202" mass="22478">MDTTAETSLTCHELSNSISQACDTGNSPACSCFETDSHSPLSISLPASPPSPVKVVSGPKLPKPEVMGSGSRSRWKSRRSKTTRRSPNPKCERKSDITIDSSKPFKLSNLSTPELEKSFRALSCHHLKLQEKHVALMKAHLERENEITRLTAQIRALENELYLTQLAHSDEAFDPLRTSLNQYDIRPTGDTPSREAHTTLPW</sequence>
<evidence type="ECO:0000313" key="3">
    <source>
        <dbReference type="Proteomes" id="UP000248961"/>
    </source>
</evidence>
<dbReference type="AlphaFoldDB" id="A0A395HYH6"/>
<feature type="region of interest" description="Disordered" evidence="1">
    <location>
        <begin position="43"/>
        <end position="98"/>
    </location>
</feature>
<dbReference type="Proteomes" id="UP000248961">
    <property type="component" value="Unassembled WGS sequence"/>
</dbReference>
<feature type="region of interest" description="Disordered" evidence="1">
    <location>
        <begin position="183"/>
        <end position="202"/>
    </location>
</feature>
<gene>
    <name evidence="2" type="ORF">BO97DRAFT_51027</name>
</gene>
<dbReference type="GeneID" id="37205158"/>
<evidence type="ECO:0000313" key="2">
    <source>
        <dbReference type="EMBL" id="RAL12586.1"/>
    </source>
</evidence>
<dbReference type="RefSeq" id="XP_025551740.1">
    <property type="nucleotide sequence ID" value="XM_025700869.1"/>
</dbReference>
<organism evidence="2 3">
    <name type="scientific">Aspergillus homomorphus (strain CBS 101889)</name>
    <dbReference type="NCBI Taxonomy" id="1450537"/>
    <lineage>
        <taxon>Eukaryota</taxon>
        <taxon>Fungi</taxon>
        <taxon>Dikarya</taxon>
        <taxon>Ascomycota</taxon>
        <taxon>Pezizomycotina</taxon>
        <taxon>Eurotiomycetes</taxon>
        <taxon>Eurotiomycetidae</taxon>
        <taxon>Eurotiales</taxon>
        <taxon>Aspergillaceae</taxon>
        <taxon>Aspergillus</taxon>
        <taxon>Aspergillus subgen. Circumdati</taxon>
    </lineage>
</organism>